<dbReference type="RefSeq" id="WP_092565794.1">
    <property type="nucleotide sequence ID" value="NZ_FNQV01000015.1"/>
</dbReference>
<evidence type="ECO:0000256" key="1">
    <source>
        <dbReference type="ARBA" id="ARBA00022679"/>
    </source>
</evidence>
<keyword evidence="4" id="KW-1185">Reference proteome</keyword>
<dbReference type="GO" id="GO:0016779">
    <property type="term" value="F:nucleotidyltransferase activity"/>
    <property type="evidence" value="ECO:0007669"/>
    <property type="project" value="TreeGrafter"/>
</dbReference>
<organism evidence="3 4">
    <name type="scientific">Bowdeniella nasicola</name>
    <dbReference type="NCBI Taxonomy" id="208480"/>
    <lineage>
        <taxon>Bacteria</taxon>
        <taxon>Bacillati</taxon>
        <taxon>Actinomycetota</taxon>
        <taxon>Actinomycetes</taxon>
        <taxon>Actinomycetales</taxon>
        <taxon>Actinomycetaceae</taxon>
        <taxon>Bowdeniella</taxon>
    </lineage>
</organism>
<name>A0A1H4D7C3_9ACTO</name>
<dbReference type="PANTHER" id="PTHR19136:SF81">
    <property type="entry name" value="MOLYBDENUM COFACTOR GUANYLYLTRANSFERASE"/>
    <property type="match status" value="1"/>
</dbReference>
<dbReference type="OrthoDB" id="4408226at2"/>
<evidence type="ECO:0000259" key="2">
    <source>
        <dbReference type="Pfam" id="PF12804"/>
    </source>
</evidence>
<dbReference type="Proteomes" id="UP000199288">
    <property type="component" value="Unassembled WGS sequence"/>
</dbReference>
<evidence type="ECO:0000313" key="3">
    <source>
        <dbReference type="EMBL" id="SEA68655.1"/>
    </source>
</evidence>
<dbReference type="AlphaFoldDB" id="A0A1H4D7C3"/>
<dbReference type="Gene3D" id="3.90.550.10">
    <property type="entry name" value="Spore Coat Polysaccharide Biosynthesis Protein SpsA, Chain A"/>
    <property type="match status" value="1"/>
</dbReference>
<reference evidence="4" key="1">
    <citation type="submission" date="2016-10" db="EMBL/GenBank/DDBJ databases">
        <authorList>
            <person name="Varghese N."/>
            <person name="Submissions S."/>
        </authorList>
    </citation>
    <scope>NUCLEOTIDE SEQUENCE [LARGE SCALE GENOMIC DNA]</scope>
    <source>
        <strain evidence="4">KPR-1</strain>
    </source>
</reference>
<accession>A0A1H4D7C3</accession>
<dbReference type="Pfam" id="PF12804">
    <property type="entry name" value="NTP_transf_3"/>
    <property type="match status" value="1"/>
</dbReference>
<feature type="domain" description="MobA-like NTP transferase" evidence="2">
    <location>
        <begin position="8"/>
        <end position="152"/>
    </location>
</feature>
<dbReference type="InterPro" id="IPR029044">
    <property type="entry name" value="Nucleotide-diphossugar_trans"/>
</dbReference>
<proteinExistence type="predicted"/>
<dbReference type="InterPro" id="IPR025877">
    <property type="entry name" value="MobA-like_NTP_Trfase"/>
</dbReference>
<sequence length="200" mass="21044">MPRARLHAIILGGGTARRLGGVSKPDVNYRGRRLLDHVLDSLGEAVTGRIVVVAPETVAVPDGVARTLEEPPFGGPVAGIAAGLAQLAAAVPATLDDDLVAILTCDAPAAGRALPTLRSALTSEPSRHDCAIGRDTAGREQYLLGVYRIAALQRRIEEWGPSELAGAPVWKFISALDIAVVDLPAELTRDIDTPEDLRPN</sequence>
<keyword evidence="1" id="KW-0808">Transferase</keyword>
<protein>
    <submittedName>
        <fullName evidence="3">Molybdopterin-guanine dinucleotide biosynthesis protein A</fullName>
    </submittedName>
</protein>
<dbReference type="SUPFAM" id="SSF53448">
    <property type="entry name" value="Nucleotide-diphospho-sugar transferases"/>
    <property type="match status" value="1"/>
</dbReference>
<evidence type="ECO:0000313" key="4">
    <source>
        <dbReference type="Proteomes" id="UP000199288"/>
    </source>
</evidence>
<gene>
    <name evidence="3" type="ORF">SAMN02910418_02172</name>
</gene>
<dbReference type="EMBL" id="FNQV01000015">
    <property type="protein sequence ID" value="SEA68655.1"/>
    <property type="molecule type" value="Genomic_DNA"/>
</dbReference>
<dbReference type="PANTHER" id="PTHR19136">
    <property type="entry name" value="MOLYBDENUM COFACTOR GUANYLYLTRANSFERASE"/>
    <property type="match status" value="1"/>
</dbReference>